<dbReference type="EMBL" id="BMAU01021147">
    <property type="protein sequence ID" value="GFX92480.1"/>
    <property type="molecule type" value="Genomic_DNA"/>
</dbReference>
<evidence type="ECO:0000313" key="1">
    <source>
        <dbReference type="EMBL" id="GFX92480.1"/>
    </source>
</evidence>
<gene>
    <name evidence="1" type="ORF">TNCV_1707561</name>
</gene>
<protein>
    <submittedName>
        <fullName evidence="1">Uncharacterized protein</fullName>
    </submittedName>
</protein>
<accession>A0A8X6RD68</accession>
<evidence type="ECO:0000313" key="2">
    <source>
        <dbReference type="Proteomes" id="UP000887159"/>
    </source>
</evidence>
<proteinExistence type="predicted"/>
<sequence length="115" mass="13088">MPGLLAASDRGPLRNSTVLRITALNPSISYSANSPLDLEGREQQCCDTINRIPDTQQFNLYRSQTCWYAFLLLTQGIATTFHQATTVQLRFLYEKLTEQFLYLRCLTSCGNTFLK</sequence>
<name>A0A8X6RD68_TRICX</name>
<keyword evidence="2" id="KW-1185">Reference proteome</keyword>
<dbReference type="AlphaFoldDB" id="A0A8X6RD68"/>
<reference evidence="1" key="1">
    <citation type="submission" date="2020-08" db="EMBL/GenBank/DDBJ databases">
        <title>Multicomponent nature underlies the extraordinary mechanical properties of spider dragline silk.</title>
        <authorList>
            <person name="Kono N."/>
            <person name="Nakamura H."/>
            <person name="Mori M."/>
            <person name="Yoshida Y."/>
            <person name="Ohtoshi R."/>
            <person name="Malay A.D."/>
            <person name="Moran D.A.P."/>
            <person name="Tomita M."/>
            <person name="Numata K."/>
            <person name="Arakawa K."/>
        </authorList>
    </citation>
    <scope>NUCLEOTIDE SEQUENCE</scope>
</reference>
<dbReference type="Proteomes" id="UP000887159">
    <property type="component" value="Unassembled WGS sequence"/>
</dbReference>
<comment type="caution">
    <text evidence="1">The sequence shown here is derived from an EMBL/GenBank/DDBJ whole genome shotgun (WGS) entry which is preliminary data.</text>
</comment>
<organism evidence="1 2">
    <name type="scientific">Trichonephila clavipes</name>
    <name type="common">Golden silk orbweaver</name>
    <name type="synonym">Nephila clavipes</name>
    <dbReference type="NCBI Taxonomy" id="2585209"/>
    <lineage>
        <taxon>Eukaryota</taxon>
        <taxon>Metazoa</taxon>
        <taxon>Ecdysozoa</taxon>
        <taxon>Arthropoda</taxon>
        <taxon>Chelicerata</taxon>
        <taxon>Arachnida</taxon>
        <taxon>Araneae</taxon>
        <taxon>Araneomorphae</taxon>
        <taxon>Entelegynae</taxon>
        <taxon>Araneoidea</taxon>
        <taxon>Nephilidae</taxon>
        <taxon>Trichonephila</taxon>
    </lineage>
</organism>